<dbReference type="InterPro" id="IPR011989">
    <property type="entry name" value="ARM-like"/>
</dbReference>
<proteinExistence type="predicted"/>
<dbReference type="Proteomes" id="UP000265742">
    <property type="component" value="Unassembled WGS sequence"/>
</dbReference>
<name>A0A3A1TVH9_9MICO</name>
<dbReference type="Gene3D" id="1.25.10.10">
    <property type="entry name" value="Leucine-rich Repeat Variant"/>
    <property type="match status" value="1"/>
</dbReference>
<evidence type="ECO:0008006" key="3">
    <source>
        <dbReference type="Google" id="ProtNLM"/>
    </source>
</evidence>
<evidence type="ECO:0000313" key="1">
    <source>
        <dbReference type="EMBL" id="RIX27638.1"/>
    </source>
</evidence>
<dbReference type="AlphaFoldDB" id="A0A3A1TVH9"/>
<dbReference type="RefSeq" id="WP_119481947.1">
    <property type="nucleotide sequence ID" value="NZ_QXTG01000002.1"/>
</dbReference>
<dbReference type="InterPro" id="IPR016024">
    <property type="entry name" value="ARM-type_fold"/>
</dbReference>
<dbReference type="OrthoDB" id="5113951at2"/>
<dbReference type="EMBL" id="QXTG01000002">
    <property type="protein sequence ID" value="RIX27638.1"/>
    <property type="molecule type" value="Genomic_DNA"/>
</dbReference>
<reference evidence="2" key="1">
    <citation type="submission" date="2018-09" db="EMBL/GenBank/DDBJ databases">
        <authorList>
            <person name="Kim I."/>
        </authorList>
    </citation>
    <scope>NUCLEOTIDE SEQUENCE [LARGE SCALE GENOMIC DNA]</scope>
    <source>
        <strain evidence="2">DD4a</strain>
    </source>
</reference>
<keyword evidence="2" id="KW-1185">Reference proteome</keyword>
<comment type="caution">
    <text evidence="1">The sequence shown here is derived from an EMBL/GenBank/DDBJ whole genome shotgun (WGS) entry which is preliminary data.</text>
</comment>
<sequence length="147" mass="16184">MSCIRFNTKAQRDAMREDAAVLAAGDQAVLHLSPPVTESKITRLRLLAAHERASIRQTVASNLHAPHDLLESLAADPDAGVRGEVAKNPTSEPSLVERLSRDRDARVRCWAVLNPVLSPERVRELEGDRDAQVRRLAGWRIGAEQPA</sequence>
<evidence type="ECO:0000313" key="2">
    <source>
        <dbReference type="Proteomes" id="UP000265742"/>
    </source>
</evidence>
<dbReference type="SUPFAM" id="SSF48371">
    <property type="entry name" value="ARM repeat"/>
    <property type="match status" value="1"/>
</dbReference>
<accession>A0A3A1TVH9</accession>
<gene>
    <name evidence="1" type="ORF">D1781_08730</name>
</gene>
<organism evidence="1 2">
    <name type="scientific">Amnibacterium setariae</name>
    <dbReference type="NCBI Taxonomy" id="2306585"/>
    <lineage>
        <taxon>Bacteria</taxon>
        <taxon>Bacillati</taxon>
        <taxon>Actinomycetota</taxon>
        <taxon>Actinomycetes</taxon>
        <taxon>Micrococcales</taxon>
        <taxon>Microbacteriaceae</taxon>
        <taxon>Amnibacterium</taxon>
    </lineage>
</organism>
<protein>
    <recommendedName>
        <fullName evidence="3">HEAT repeat domain-containing protein</fullName>
    </recommendedName>
</protein>